<keyword evidence="1 3" id="KW-0807">Transducer</keyword>
<dbReference type="PANTHER" id="PTHR32089">
    <property type="entry name" value="METHYL-ACCEPTING CHEMOTAXIS PROTEIN MCPB"/>
    <property type="match status" value="1"/>
</dbReference>
<dbReference type="SMART" id="SM00304">
    <property type="entry name" value="HAMP"/>
    <property type="match status" value="2"/>
</dbReference>
<name>A0A1B1YFT9_THEST</name>
<keyword evidence="4" id="KW-1133">Transmembrane helix</keyword>
<evidence type="ECO:0000256" key="2">
    <source>
        <dbReference type="ARBA" id="ARBA00029447"/>
    </source>
</evidence>
<dbReference type="OrthoDB" id="9760371at2"/>
<feature type="domain" description="HAMP" evidence="6">
    <location>
        <begin position="346"/>
        <end position="398"/>
    </location>
</feature>
<dbReference type="InterPro" id="IPR004089">
    <property type="entry name" value="MCPsignal_dom"/>
</dbReference>
<evidence type="ECO:0000256" key="3">
    <source>
        <dbReference type="PROSITE-ProRule" id="PRU00284"/>
    </source>
</evidence>
<dbReference type="SUPFAM" id="SSF58104">
    <property type="entry name" value="Methyl-accepting chemotaxis protein (MCP) signaling domain"/>
    <property type="match status" value="1"/>
</dbReference>
<accession>A0A1B1YFT9</accession>
<dbReference type="GO" id="GO:0016020">
    <property type="term" value="C:membrane"/>
    <property type="evidence" value="ECO:0007669"/>
    <property type="project" value="InterPro"/>
</dbReference>
<dbReference type="CDD" id="cd18774">
    <property type="entry name" value="PDC2_HK_sensor"/>
    <property type="match status" value="1"/>
</dbReference>
<dbReference type="Gene3D" id="1.10.287.950">
    <property type="entry name" value="Methyl-accepting chemotaxis protein"/>
    <property type="match status" value="1"/>
</dbReference>
<keyword evidence="4" id="KW-0472">Membrane</keyword>
<dbReference type="AlphaFoldDB" id="A0A1B1YFT9"/>
<dbReference type="Pfam" id="PF00672">
    <property type="entry name" value="HAMP"/>
    <property type="match status" value="1"/>
</dbReference>
<feature type="transmembrane region" description="Helical" evidence="4">
    <location>
        <begin position="296"/>
        <end position="315"/>
    </location>
</feature>
<dbReference type="PROSITE" id="PS50111">
    <property type="entry name" value="CHEMOTAXIS_TRANSDUC_2"/>
    <property type="match status" value="1"/>
</dbReference>
<feature type="domain" description="Methyl-accepting transducer" evidence="5">
    <location>
        <begin position="417"/>
        <end position="674"/>
    </location>
</feature>
<dbReference type="SMART" id="SM00283">
    <property type="entry name" value="MA"/>
    <property type="match status" value="1"/>
</dbReference>
<protein>
    <submittedName>
        <fullName evidence="7">Chemotaxis protein</fullName>
    </submittedName>
</protein>
<feature type="transmembrane region" description="Helical" evidence="4">
    <location>
        <begin position="48"/>
        <end position="68"/>
    </location>
</feature>
<dbReference type="InterPro" id="IPR003660">
    <property type="entry name" value="HAMP_dom"/>
</dbReference>
<dbReference type="CDD" id="cd06225">
    <property type="entry name" value="HAMP"/>
    <property type="match status" value="1"/>
</dbReference>
<dbReference type="EMBL" id="CP014672">
    <property type="protein sequence ID" value="ANW99637.1"/>
    <property type="molecule type" value="Genomic_DNA"/>
</dbReference>
<gene>
    <name evidence="7" type="ORF">CSTERTH_11620</name>
</gene>
<keyword evidence="4" id="KW-0812">Transmembrane</keyword>
<dbReference type="PROSITE" id="PS50885">
    <property type="entry name" value="HAMP"/>
    <property type="match status" value="1"/>
</dbReference>
<evidence type="ECO:0000313" key="7">
    <source>
        <dbReference type="EMBL" id="ANW99637.1"/>
    </source>
</evidence>
<dbReference type="CDD" id="cd11386">
    <property type="entry name" value="MCP_signal"/>
    <property type="match status" value="1"/>
</dbReference>
<evidence type="ECO:0000313" key="8">
    <source>
        <dbReference type="Proteomes" id="UP000092971"/>
    </source>
</evidence>
<dbReference type="Gene3D" id="3.30.450.20">
    <property type="entry name" value="PAS domain"/>
    <property type="match status" value="1"/>
</dbReference>
<evidence type="ECO:0000259" key="5">
    <source>
        <dbReference type="PROSITE" id="PS50111"/>
    </source>
</evidence>
<dbReference type="Pfam" id="PF00015">
    <property type="entry name" value="MCPsignal"/>
    <property type="match status" value="1"/>
</dbReference>
<comment type="similarity">
    <text evidence="2">Belongs to the methyl-accepting chemotaxis (MCP) protein family.</text>
</comment>
<dbReference type="Gene3D" id="6.10.340.10">
    <property type="match status" value="1"/>
</dbReference>
<evidence type="ECO:0000259" key="6">
    <source>
        <dbReference type="PROSITE" id="PS50885"/>
    </source>
</evidence>
<reference evidence="7 8" key="1">
    <citation type="submission" date="2016-02" db="EMBL/GenBank/DDBJ databases">
        <title>Comparison of Clostridium stercorarium subspecies using comparative genomics and transcriptomics.</title>
        <authorList>
            <person name="Schellenberg J."/>
            <person name="Thallinger G."/>
            <person name="Levin D.B."/>
            <person name="Zhang X."/>
            <person name="Alvare G."/>
            <person name="Fristensky B."/>
            <person name="Sparling R."/>
        </authorList>
    </citation>
    <scope>NUCLEOTIDE SEQUENCE [LARGE SCALE GENOMIC DNA]</scope>
    <source>
        <strain evidence="7 8">DSM 2910</strain>
    </source>
</reference>
<organism evidence="7 8">
    <name type="scientific">Thermoclostridium stercorarium subsp. thermolacticum DSM 2910</name>
    <dbReference type="NCBI Taxonomy" id="1121336"/>
    <lineage>
        <taxon>Bacteria</taxon>
        <taxon>Bacillati</taxon>
        <taxon>Bacillota</taxon>
        <taxon>Clostridia</taxon>
        <taxon>Eubacteriales</taxon>
        <taxon>Oscillospiraceae</taxon>
        <taxon>Thermoclostridium</taxon>
    </lineage>
</organism>
<dbReference type="PANTHER" id="PTHR32089:SF114">
    <property type="entry name" value="METHYL-ACCEPTING CHEMOTAXIS PROTEIN MCPB"/>
    <property type="match status" value="1"/>
</dbReference>
<feature type="transmembrane region" description="Helical" evidence="4">
    <location>
        <begin position="322"/>
        <end position="344"/>
    </location>
</feature>
<dbReference type="RefSeq" id="WP_015360061.1">
    <property type="nucleotide sequence ID" value="NZ_CP014672.1"/>
</dbReference>
<sequence length="704" mass="77862">MFEKFKQKLISGKDILKKASDLQKIDIKNLAISERIKFLRKIKIRQRLIISFLILSILPLIVLGLISFSSARTLLSGVIKQYTEQVVMQFGNNISAELNKITETTNSFLFSNYVQKTFFNYDELEIYDRGVAFNDLLKEMNVISSQNKSISELRLVSPANSVIYVGVSSNSIDYDNLNSNFSESGQVFKWYVFGNEIVYARKVVYITTNKWMGNFFVTLNSSRLNQLFDSLEFGKKVELLLLAEDGTVIYSSDESKAPGTEYPYSYLIGNILSLTGSGENYGSFEISLKEKSYCSYYSIPSTPFYIVIITPYSFLNSAANAIGASIIITLGIVIVLSVVLSFVISNSISTPLAKLVNLMRRASSGDFTETVADTANDEIGEVIKNYDNMIQNIKKLIEKVQISVNDVSTSAERIAGSSEHTLAASEQIALTLQEVAKGSSEQAQEVSKTVEYMNDLSDGINKMTGKLSNMSKLISTTEETSAEAINKVKILNDRANQTKEASQKIVDEINSLNNDMKQIRKITKLIVGISDQTNLLSLNAAIEAARAGEAGRGFAVVADEVRKLAEQTKEASIMINNIINEINSKTEHAVFEATNTSNIVNEQMVAVEQTNEAFNTISASMKEINEFMNEVEKAVGDMLTLRQKTLSAMENISAVSQEAAATSEEVSASTQEQMASAEVLTNLAKELDRMAKELQTAVSMFKIN</sequence>
<evidence type="ECO:0000256" key="1">
    <source>
        <dbReference type="ARBA" id="ARBA00023224"/>
    </source>
</evidence>
<dbReference type="Proteomes" id="UP000092971">
    <property type="component" value="Chromosome"/>
</dbReference>
<evidence type="ECO:0000256" key="4">
    <source>
        <dbReference type="SAM" id="Phobius"/>
    </source>
</evidence>
<proteinExistence type="inferred from homology"/>
<dbReference type="GO" id="GO:0007165">
    <property type="term" value="P:signal transduction"/>
    <property type="evidence" value="ECO:0007669"/>
    <property type="project" value="UniProtKB-KW"/>
</dbReference>